<dbReference type="EMBL" id="MLJW01000042">
    <property type="protein sequence ID" value="OIR06599.1"/>
    <property type="molecule type" value="Genomic_DNA"/>
</dbReference>
<feature type="transmembrane region" description="Helical" evidence="1">
    <location>
        <begin position="65"/>
        <end position="83"/>
    </location>
</feature>
<name>A0A1J5SDW2_9ZZZZ</name>
<evidence type="ECO:0000313" key="3">
    <source>
        <dbReference type="EMBL" id="OIR06599.1"/>
    </source>
</evidence>
<comment type="caution">
    <text evidence="3">The sequence shown here is derived from an EMBL/GenBank/DDBJ whole genome shotgun (WGS) entry which is preliminary data.</text>
</comment>
<feature type="domain" description="Cytochrome c assembly protein" evidence="2">
    <location>
        <begin position="40"/>
        <end position="265"/>
    </location>
</feature>
<dbReference type="InterPro" id="IPR002541">
    <property type="entry name" value="Cyt_c_assembly"/>
</dbReference>
<keyword evidence="1" id="KW-0812">Transmembrane</keyword>
<evidence type="ECO:0000259" key="2">
    <source>
        <dbReference type="Pfam" id="PF01578"/>
    </source>
</evidence>
<evidence type="ECO:0000256" key="1">
    <source>
        <dbReference type="SAM" id="Phobius"/>
    </source>
</evidence>
<dbReference type="AlphaFoldDB" id="A0A1J5SDW2"/>
<feature type="transmembrane region" description="Helical" evidence="1">
    <location>
        <begin position="209"/>
        <end position="228"/>
    </location>
</feature>
<keyword evidence="1" id="KW-0472">Membrane</keyword>
<accession>A0A1J5SDW2</accession>
<dbReference type="InterPro" id="IPR052372">
    <property type="entry name" value="YpjD/HemX"/>
</dbReference>
<protein>
    <submittedName>
        <fullName evidence="3">Inner membrane protein YpjD</fullName>
    </submittedName>
</protein>
<gene>
    <name evidence="3" type="primary">ypjD_4</name>
    <name evidence="3" type="ORF">GALL_112060</name>
</gene>
<sequence>MQALIPYIVVVFIYLAVAADYWRGAKTPNNTYSLNLHSAMIALGLVVHSWLLYQNIFKDAFNLSLFNALSAIFWLTVLIYWLADLTHKLNSLQAFVLPPAAIFALMPAFGIDDHFLPANESALFLTHITIALLAYSLFTFAALHALLMAIAERSLHNKPTIIKLPSFPPLMIMERLLFRVIGLGFALLTITEISGILFSEQIFSKPMQLNHKTIFSIASWFIYGWLLFGRYQYGWRGVKAIRWTLSGFALLLLAYVGSKFVLEVLLHR</sequence>
<feature type="transmembrane region" description="Helical" evidence="1">
    <location>
        <begin position="176"/>
        <end position="197"/>
    </location>
</feature>
<reference evidence="3" key="1">
    <citation type="submission" date="2016-10" db="EMBL/GenBank/DDBJ databases">
        <title>Sequence of Gallionella enrichment culture.</title>
        <authorList>
            <person name="Poehlein A."/>
            <person name="Muehling M."/>
            <person name="Daniel R."/>
        </authorList>
    </citation>
    <scope>NUCLEOTIDE SEQUENCE</scope>
</reference>
<dbReference type="PANTHER" id="PTHR38034">
    <property type="entry name" value="INNER MEMBRANE PROTEIN YPJD"/>
    <property type="match status" value="1"/>
</dbReference>
<dbReference type="GO" id="GO:0020037">
    <property type="term" value="F:heme binding"/>
    <property type="evidence" value="ECO:0007669"/>
    <property type="project" value="InterPro"/>
</dbReference>
<keyword evidence="1" id="KW-1133">Transmembrane helix</keyword>
<dbReference type="PANTHER" id="PTHR38034:SF1">
    <property type="entry name" value="INNER MEMBRANE PROTEIN YPJD"/>
    <property type="match status" value="1"/>
</dbReference>
<proteinExistence type="predicted"/>
<feature type="transmembrane region" description="Helical" evidence="1">
    <location>
        <begin position="123"/>
        <end position="150"/>
    </location>
</feature>
<organism evidence="3">
    <name type="scientific">mine drainage metagenome</name>
    <dbReference type="NCBI Taxonomy" id="410659"/>
    <lineage>
        <taxon>unclassified sequences</taxon>
        <taxon>metagenomes</taxon>
        <taxon>ecological metagenomes</taxon>
    </lineage>
</organism>
<feature type="transmembrane region" description="Helical" evidence="1">
    <location>
        <begin position="89"/>
        <end position="111"/>
    </location>
</feature>
<feature type="transmembrane region" description="Helical" evidence="1">
    <location>
        <begin position="240"/>
        <end position="262"/>
    </location>
</feature>
<dbReference type="Pfam" id="PF01578">
    <property type="entry name" value="Cytochrom_C_asm"/>
    <property type="match status" value="1"/>
</dbReference>
<feature type="transmembrane region" description="Helical" evidence="1">
    <location>
        <begin position="34"/>
        <end position="53"/>
    </location>
</feature>
<dbReference type="GO" id="GO:0017004">
    <property type="term" value="P:cytochrome complex assembly"/>
    <property type="evidence" value="ECO:0007669"/>
    <property type="project" value="InterPro"/>
</dbReference>